<keyword evidence="11" id="KW-1185">Reference proteome</keyword>
<feature type="signal peptide" evidence="8">
    <location>
        <begin position="1"/>
        <end position="22"/>
    </location>
</feature>
<feature type="domain" description="Outer membrane lipoprotein BamD-like" evidence="9">
    <location>
        <begin position="32"/>
        <end position="226"/>
    </location>
</feature>
<dbReference type="PROSITE" id="PS51257">
    <property type="entry name" value="PROKAR_LIPOPROTEIN"/>
    <property type="match status" value="1"/>
</dbReference>
<dbReference type="AlphaFoldDB" id="A0A0M2REU2"/>
<name>A0A0M2REU2_9PROT</name>
<dbReference type="PROSITE" id="PS50005">
    <property type="entry name" value="TPR"/>
    <property type="match status" value="1"/>
</dbReference>
<dbReference type="GO" id="GO:0051205">
    <property type="term" value="P:protein insertion into membrane"/>
    <property type="evidence" value="ECO:0007669"/>
    <property type="project" value="UniProtKB-UniRule"/>
</dbReference>
<dbReference type="STRING" id="1549748.WH95_04000"/>
<evidence type="ECO:0000259" key="9">
    <source>
        <dbReference type="Pfam" id="PF13525"/>
    </source>
</evidence>
<organism evidence="10 11">
    <name type="scientific">Kiloniella litopenaei</name>
    <dbReference type="NCBI Taxonomy" id="1549748"/>
    <lineage>
        <taxon>Bacteria</taxon>
        <taxon>Pseudomonadati</taxon>
        <taxon>Pseudomonadota</taxon>
        <taxon>Alphaproteobacteria</taxon>
        <taxon>Rhodospirillales</taxon>
        <taxon>Kiloniellaceae</taxon>
        <taxon>Kiloniella</taxon>
    </lineage>
</organism>
<comment type="subcellular location">
    <subcellularLocation>
        <location evidence="6">Cell outer membrane</location>
        <topology evidence="6">Lipid-anchor</topology>
    </subcellularLocation>
</comment>
<dbReference type="Gene3D" id="1.25.40.10">
    <property type="entry name" value="Tetratricopeptide repeat domain"/>
    <property type="match status" value="1"/>
</dbReference>
<keyword evidence="3 6" id="KW-0564">Palmitate</keyword>
<dbReference type="PANTHER" id="PTHR37423">
    <property type="entry name" value="SOLUBLE LYTIC MUREIN TRANSGLYCOSYLASE-RELATED"/>
    <property type="match status" value="1"/>
</dbReference>
<evidence type="ECO:0000256" key="2">
    <source>
        <dbReference type="ARBA" id="ARBA00023136"/>
    </source>
</evidence>
<reference evidence="10 11" key="1">
    <citation type="submission" date="2015-03" db="EMBL/GenBank/DDBJ databases">
        <title>Genome sequence of Kiloniella sp. P1-1, isolated from the gut microflora of Pacific white shrimp, Penaeus vannamei.</title>
        <authorList>
            <person name="Shao Z."/>
            <person name="Wang L."/>
            <person name="Li X."/>
        </authorList>
    </citation>
    <scope>NUCLEOTIDE SEQUENCE [LARGE SCALE GENOMIC DNA]</scope>
    <source>
        <strain evidence="10 11">P1-1</strain>
    </source>
</reference>
<dbReference type="NCBIfam" id="TIGR03302">
    <property type="entry name" value="OM_YfiO"/>
    <property type="match status" value="1"/>
</dbReference>
<evidence type="ECO:0000256" key="8">
    <source>
        <dbReference type="SAM" id="SignalP"/>
    </source>
</evidence>
<accession>A0A0M2REU2</accession>
<keyword evidence="5 6" id="KW-0449">Lipoprotein</keyword>
<keyword evidence="4 6" id="KW-0998">Cell outer membrane</keyword>
<evidence type="ECO:0000256" key="4">
    <source>
        <dbReference type="ARBA" id="ARBA00023237"/>
    </source>
</evidence>
<dbReference type="Pfam" id="PF13525">
    <property type="entry name" value="YfiO"/>
    <property type="match status" value="1"/>
</dbReference>
<feature type="repeat" description="TPR" evidence="7">
    <location>
        <begin position="71"/>
        <end position="104"/>
    </location>
</feature>
<dbReference type="EMBL" id="LANI01000002">
    <property type="protein sequence ID" value="KKJ78535.1"/>
    <property type="molecule type" value="Genomic_DNA"/>
</dbReference>
<evidence type="ECO:0000256" key="3">
    <source>
        <dbReference type="ARBA" id="ARBA00023139"/>
    </source>
</evidence>
<feature type="chain" id="PRO_5008991688" description="Outer membrane protein assembly factor BamD" evidence="8">
    <location>
        <begin position="23"/>
        <end position="270"/>
    </location>
</feature>
<comment type="subunit">
    <text evidence="6">Part of the Bam complex.</text>
</comment>
<dbReference type="Proteomes" id="UP000034491">
    <property type="component" value="Unassembled WGS sequence"/>
</dbReference>
<keyword evidence="2 6" id="KW-0472">Membrane</keyword>
<sequence length="270" mass="30655">MNKPCKHLFLAATLVATLAACSSDDKPAYVERPVEELYNSANNALKAGENEDAARLFDEVERQHPYSVWASKAQLMAAFALYSDNKYDDAISALDRFIDLHPGNRDTPYAYYLKALCYYEQISDVGRDQKMTRDALSSLRDVVRRFPDTKYARDAQLKVDLANDHLAGKQMTIGRFYLNRKEYLAAINRFRTVIGQYQTTTHVPEALHRLVEAYLALGIIDEAQATAAVLGHNFPGERWYQDSYALLTGQDLEPEEKDGSWISQVWDSIL</sequence>
<proteinExistence type="inferred from homology"/>
<evidence type="ECO:0000313" key="11">
    <source>
        <dbReference type="Proteomes" id="UP000034491"/>
    </source>
</evidence>
<dbReference type="InterPro" id="IPR019734">
    <property type="entry name" value="TPR_rpt"/>
</dbReference>
<comment type="function">
    <text evidence="6">Part of the outer membrane protein assembly complex, which is involved in assembly and insertion of beta-barrel proteins into the outer membrane.</text>
</comment>
<keyword evidence="7" id="KW-0802">TPR repeat</keyword>
<protein>
    <recommendedName>
        <fullName evidence="6">Outer membrane protein assembly factor BamD</fullName>
    </recommendedName>
</protein>
<dbReference type="GO" id="GO:1990063">
    <property type="term" value="C:Bam protein complex"/>
    <property type="evidence" value="ECO:0007669"/>
    <property type="project" value="TreeGrafter"/>
</dbReference>
<dbReference type="HAMAP" id="MF_00922">
    <property type="entry name" value="OM_assembly_BamD"/>
    <property type="match status" value="1"/>
</dbReference>
<comment type="caution">
    <text evidence="10">The sequence shown here is derived from an EMBL/GenBank/DDBJ whole genome shotgun (WGS) entry which is preliminary data.</text>
</comment>
<evidence type="ECO:0000256" key="5">
    <source>
        <dbReference type="ARBA" id="ARBA00023288"/>
    </source>
</evidence>
<evidence type="ECO:0000256" key="1">
    <source>
        <dbReference type="ARBA" id="ARBA00022729"/>
    </source>
</evidence>
<evidence type="ECO:0000256" key="7">
    <source>
        <dbReference type="PROSITE-ProRule" id="PRU00339"/>
    </source>
</evidence>
<dbReference type="InterPro" id="IPR011990">
    <property type="entry name" value="TPR-like_helical_dom_sf"/>
</dbReference>
<dbReference type="InterPro" id="IPR017689">
    <property type="entry name" value="BamD"/>
</dbReference>
<dbReference type="InterPro" id="IPR039565">
    <property type="entry name" value="BamD-like"/>
</dbReference>
<dbReference type="GO" id="GO:0043165">
    <property type="term" value="P:Gram-negative-bacterium-type cell outer membrane assembly"/>
    <property type="evidence" value="ECO:0007669"/>
    <property type="project" value="UniProtKB-UniRule"/>
</dbReference>
<gene>
    <name evidence="6" type="primary">bamD</name>
    <name evidence="10" type="ORF">WH95_04000</name>
</gene>
<dbReference type="CDD" id="cd15830">
    <property type="entry name" value="BamD"/>
    <property type="match status" value="1"/>
</dbReference>
<evidence type="ECO:0000313" key="10">
    <source>
        <dbReference type="EMBL" id="KKJ78535.1"/>
    </source>
</evidence>
<comment type="similarity">
    <text evidence="6">Belongs to the BamD family.</text>
</comment>
<dbReference type="SUPFAM" id="SSF48452">
    <property type="entry name" value="TPR-like"/>
    <property type="match status" value="1"/>
</dbReference>
<dbReference type="PANTHER" id="PTHR37423:SF1">
    <property type="entry name" value="OUTER MEMBRANE PROTEIN ASSEMBLY FACTOR BAMD"/>
    <property type="match status" value="1"/>
</dbReference>
<dbReference type="PATRIC" id="fig|1549748.8.peg.1409"/>
<keyword evidence="1 6" id="KW-0732">Signal</keyword>
<evidence type="ECO:0000256" key="6">
    <source>
        <dbReference type="HAMAP-Rule" id="MF_00922"/>
    </source>
</evidence>